<evidence type="ECO:0000256" key="1">
    <source>
        <dbReference type="SAM" id="MobiDB-lite"/>
    </source>
</evidence>
<name>A0A7K1U037_9BACT</name>
<sequence>MDKLKDLIALHIEMLSAKGYDDKTLNNPSNSKLLADFIFAVCERAMVTTATSPSSPLRFEVETYGQPKANMSPAFFRFFHEFDPLNMSIRIYQMEMRLSTVAKTIDIYRHGDIPHSTEAYAELQQQKLTPASQRPKQRPGAPTKGQRRDHTR</sequence>
<reference evidence="2 3" key="1">
    <citation type="submission" date="2019-12" db="EMBL/GenBank/DDBJ databases">
        <title>Chitinophaga sp. strain ysch24 (GDMCC 1.1355), whole genome shotgun sequence.</title>
        <authorList>
            <person name="Zhang X."/>
        </authorList>
    </citation>
    <scope>NUCLEOTIDE SEQUENCE [LARGE SCALE GENOMIC DNA]</scope>
    <source>
        <strain evidence="3">ysch24</strain>
    </source>
</reference>
<dbReference type="EMBL" id="WRXN01000001">
    <property type="protein sequence ID" value="MVT07734.1"/>
    <property type="molecule type" value="Genomic_DNA"/>
</dbReference>
<evidence type="ECO:0000313" key="3">
    <source>
        <dbReference type="Proteomes" id="UP000461730"/>
    </source>
</evidence>
<dbReference type="RefSeq" id="WP_157305114.1">
    <property type="nucleotide sequence ID" value="NZ_WRXN01000001.1"/>
</dbReference>
<keyword evidence="3" id="KW-1185">Reference proteome</keyword>
<organism evidence="2 3">
    <name type="scientific">Chitinophaga tropicalis</name>
    <dbReference type="NCBI Taxonomy" id="2683588"/>
    <lineage>
        <taxon>Bacteria</taxon>
        <taxon>Pseudomonadati</taxon>
        <taxon>Bacteroidota</taxon>
        <taxon>Chitinophagia</taxon>
        <taxon>Chitinophagales</taxon>
        <taxon>Chitinophagaceae</taxon>
        <taxon>Chitinophaga</taxon>
    </lineage>
</organism>
<gene>
    <name evidence="2" type="ORF">GO493_05635</name>
</gene>
<feature type="region of interest" description="Disordered" evidence="1">
    <location>
        <begin position="126"/>
        <end position="152"/>
    </location>
</feature>
<proteinExistence type="predicted"/>
<protein>
    <submittedName>
        <fullName evidence="2">Uncharacterized protein</fullName>
    </submittedName>
</protein>
<comment type="caution">
    <text evidence="2">The sequence shown here is derived from an EMBL/GenBank/DDBJ whole genome shotgun (WGS) entry which is preliminary data.</text>
</comment>
<dbReference type="Proteomes" id="UP000461730">
    <property type="component" value="Unassembled WGS sequence"/>
</dbReference>
<accession>A0A7K1U037</accession>
<dbReference type="AlphaFoldDB" id="A0A7K1U037"/>
<evidence type="ECO:0000313" key="2">
    <source>
        <dbReference type="EMBL" id="MVT07734.1"/>
    </source>
</evidence>